<organism evidence="1 2">
    <name type="scientific">candidate division TA06 bacterium 34_109</name>
    <dbReference type="NCBI Taxonomy" id="1635277"/>
    <lineage>
        <taxon>Bacteria</taxon>
        <taxon>Bacteria division TA06</taxon>
    </lineage>
</organism>
<sequence>MERKKFLIEIDDAFIEKWHPEYDKCEVDEEDYKTIIAKVSNELSQKGTISKDTFIDILDWKAARVKGIVRLNDFDTYEKAFRKCIKAPNNEKLSILDELYGIGVPVASTILHFIYPQFFPIMDIRTVETLHYAGYIKSTARDQKRYIPFQSTILTIAMDYPKWSLRQIDRALFAYHKIYFEPKIKSREAKAKRCL</sequence>
<protein>
    <submittedName>
        <fullName evidence="1">Uncharacterized protein</fullName>
    </submittedName>
</protein>
<comment type="caution">
    <text evidence="1">The sequence shown here is derived from an EMBL/GenBank/DDBJ whole genome shotgun (WGS) entry which is preliminary data.</text>
</comment>
<evidence type="ECO:0000313" key="2">
    <source>
        <dbReference type="Proteomes" id="UP000053467"/>
    </source>
</evidence>
<dbReference type="Proteomes" id="UP000053467">
    <property type="component" value="Unassembled WGS sequence"/>
</dbReference>
<gene>
    <name evidence="1" type="ORF">XE03_0189</name>
</gene>
<accession>A0A101I4J4</accession>
<proteinExistence type="predicted"/>
<name>A0A101I4J4_UNCT6</name>
<dbReference type="EMBL" id="LGGX01000001">
    <property type="protein sequence ID" value="KUK88183.1"/>
    <property type="molecule type" value="Genomic_DNA"/>
</dbReference>
<reference evidence="2" key="1">
    <citation type="journal article" date="2015" name="MBio">
        <title>Genome-Resolved Metagenomic Analysis Reveals Roles for Candidate Phyla and Other Microbial Community Members in Biogeochemical Transformations in Oil Reservoirs.</title>
        <authorList>
            <person name="Hu P."/>
            <person name="Tom L."/>
            <person name="Singh A."/>
            <person name="Thomas B.C."/>
            <person name="Baker B.J."/>
            <person name="Piceno Y.M."/>
            <person name="Andersen G.L."/>
            <person name="Banfield J.F."/>
        </authorList>
    </citation>
    <scope>NUCLEOTIDE SEQUENCE [LARGE SCALE GENOMIC DNA]</scope>
</reference>
<evidence type="ECO:0000313" key="1">
    <source>
        <dbReference type="EMBL" id="KUK88183.1"/>
    </source>
</evidence>
<dbReference type="AlphaFoldDB" id="A0A101I4J4"/>